<feature type="region of interest" description="Disordered" evidence="4">
    <location>
        <begin position="600"/>
        <end position="651"/>
    </location>
</feature>
<feature type="region of interest" description="Disordered" evidence="4">
    <location>
        <begin position="821"/>
        <end position="893"/>
    </location>
</feature>
<dbReference type="OrthoDB" id="342264at2759"/>
<dbReference type="AlphaFoldDB" id="A0A2P5ERT1"/>
<dbReference type="SUPFAM" id="SSF52113">
    <property type="entry name" value="BRCT domain"/>
    <property type="match status" value="1"/>
</dbReference>
<feature type="region of interest" description="Disordered" evidence="4">
    <location>
        <begin position="229"/>
        <end position="254"/>
    </location>
</feature>
<proteinExistence type="predicted"/>
<dbReference type="PROSITE" id="PS50172">
    <property type="entry name" value="BRCT"/>
    <property type="match status" value="1"/>
</dbReference>
<evidence type="ECO:0000313" key="7">
    <source>
        <dbReference type="Proteomes" id="UP000237000"/>
    </source>
</evidence>
<dbReference type="Pfam" id="PF16589">
    <property type="entry name" value="BRCT_2"/>
    <property type="match status" value="1"/>
</dbReference>
<evidence type="ECO:0000256" key="4">
    <source>
        <dbReference type="SAM" id="MobiDB-lite"/>
    </source>
</evidence>
<evidence type="ECO:0000256" key="2">
    <source>
        <dbReference type="ARBA" id="ARBA00022763"/>
    </source>
</evidence>
<feature type="compositionally biased region" description="Basic and acidic residues" evidence="4">
    <location>
        <begin position="618"/>
        <end position="634"/>
    </location>
</feature>
<dbReference type="GO" id="GO:0006974">
    <property type="term" value="P:DNA damage response"/>
    <property type="evidence" value="ECO:0007669"/>
    <property type="project" value="UniProtKB-KW"/>
</dbReference>
<dbReference type="PANTHER" id="PTHR23196:SF1">
    <property type="entry name" value="PAX-INTERACTING PROTEIN 1"/>
    <property type="match status" value="1"/>
</dbReference>
<feature type="region of interest" description="Disordered" evidence="4">
    <location>
        <begin position="121"/>
        <end position="214"/>
    </location>
</feature>
<dbReference type="InterPro" id="IPR001357">
    <property type="entry name" value="BRCT_dom"/>
</dbReference>
<dbReference type="Pfam" id="PF16770">
    <property type="entry name" value="RTT107_BRCT_5"/>
    <property type="match status" value="1"/>
</dbReference>
<dbReference type="CDD" id="cd18432">
    <property type="entry name" value="BRCT_PAXIP1_rpt6_like"/>
    <property type="match status" value="1"/>
</dbReference>
<feature type="compositionally biased region" description="Polar residues" evidence="4">
    <location>
        <begin position="179"/>
        <end position="190"/>
    </location>
</feature>
<dbReference type="CDD" id="cd17744">
    <property type="entry name" value="BRCT_MDC1_rpt1"/>
    <property type="match status" value="1"/>
</dbReference>
<dbReference type="PANTHER" id="PTHR23196">
    <property type="entry name" value="PAX TRANSCRIPTION ACTIVATION DOMAIN INTERACTING PROTEIN"/>
    <property type="match status" value="1"/>
</dbReference>
<accession>A0A2P5ERT1</accession>
<reference evidence="7" key="1">
    <citation type="submission" date="2016-06" db="EMBL/GenBank/DDBJ databases">
        <title>Parallel loss of symbiosis genes in relatives of nitrogen-fixing non-legume Parasponia.</title>
        <authorList>
            <person name="Van Velzen R."/>
            <person name="Holmer R."/>
            <person name="Bu F."/>
            <person name="Rutten L."/>
            <person name="Van Zeijl A."/>
            <person name="Liu W."/>
            <person name="Santuari L."/>
            <person name="Cao Q."/>
            <person name="Sharma T."/>
            <person name="Shen D."/>
            <person name="Roswanjaya Y."/>
            <person name="Wardhani T."/>
            <person name="Kalhor M.S."/>
            <person name="Jansen J."/>
            <person name="Van den Hoogen J."/>
            <person name="Gungor B."/>
            <person name="Hartog M."/>
            <person name="Hontelez J."/>
            <person name="Verver J."/>
            <person name="Yang W.-C."/>
            <person name="Schijlen E."/>
            <person name="Repin R."/>
            <person name="Schilthuizen M."/>
            <person name="Schranz E."/>
            <person name="Heidstra R."/>
            <person name="Miyata K."/>
            <person name="Fedorova E."/>
            <person name="Kohlen W."/>
            <person name="Bisseling T."/>
            <person name="Smit S."/>
            <person name="Geurts R."/>
        </authorList>
    </citation>
    <scope>NUCLEOTIDE SEQUENCE [LARGE SCALE GENOMIC DNA]</scope>
    <source>
        <strain evidence="7">cv. RG33-2</strain>
    </source>
</reference>
<gene>
    <name evidence="6" type="ORF">TorRG33x02_158460</name>
</gene>
<evidence type="ECO:0000259" key="5">
    <source>
        <dbReference type="PROSITE" id="PS50172"/>
    </source>
</evidence>
<evidence type="ECO:0000313" key="6">
    <source>
        <dbReference type="EMBL" id="PON88259.1"/>
    </source>
</evidence>
<dbReference type="InterPro" id="IPR036420">
    <property type="entry name" value="BRCT_dom_sf"/>
</dbReference>
<dbReference type="GO" id="GO:0005634">
    <property type="term" value="C:nucleus"/>
    <property type="evidence" value="ECO:0007669"/>
    <property type="project" value="UniProtKB-SubCell"/>
</dbReference>
<feature type="region of interest" description="Disordered" evidence="4">
    <location>
        <begin position="1"/>
        <end position="44"/>
    </location>
</feature>
<comment type="subcellular location">
    <subcellularLocation>
        <location evidence="1">Nucleus</location>
    </subcellularLocation>
</comment>
<keyword evidence="7" id="KW-1185">Reference proteome</keyword>
<keyword evidence="2" id="KW-0227">DNA damage</keyword>
<feature type="compositionally biased region" description="Polar residues" evidence="4">
    <location>
        <begin position="636"/>
        <end position="651"/>
    </location>
</feature>
<dbReference type="Gene3D" id="3.40.50.10190">
    <property type="entry name" value="BRCT domain"/>
    <property type="match status" value="2"/>
</dbReference>
<dbReference type="EMBL" id="JXTC01000107">
    <property type="protein sequence ID" value="PON88259.1"/>
    <property type="molecule type" value="Genomic_DNA"/>
</dbReference>
<sequence>MGSLGDDDGANNPIKGNSLVDDSDSETQYFNSQASTPAFSGGEVEVGDVGESVQGTMPVDEVITVEDAFETQFLDLAGETQVMDFGVETQVVNLCGETQVLDDVNCIEYMETQLLDVFEDDNVGESDGEGTDCTEVLGDKDDISDDELGGENGAQSEDKVKGQCSSVCKYSEKEPWEQPKTSSKEQNNSELRVHTVTPVPQASVEPKPGSQSMRLTSVRAASLRASGLAARNMSSKGTQSLSSSIPTSNMSSEKFDVNDNAVSTMKSGKDGDQDPDLGRFGEVINGSRNESMCRVGNLAVRKLFTESLDSENEDLPYDTSRADGVDSVQMHACDVAGLSYVQSQEPGELSQLNALNFVDRFLEENAEVFDKEIDCGKSTGGKSELVSTVKGPQMLAKKANRKSIIGELGIYDWDDNREDEGGGDILCRRKEDFFGGGSLGRRPSKSGFSRMEEQKDCRKQLNGNNKRMDGFNSDSKLLSHNFKAEGNLVFDSERTLKRNLIKELDKQSDVDFDKQMENDASKTDVPEMYDVGFDTQMAAEAMEALFCGEDTAKFDVNDARQGAKKNSNSCKGPKQSLSRKRSCVNDLGFASKQSKKTKRVNLSLVSSEKQSKNVRKQSKADPAIKKSKKAKENEEYLNTNGSKNSEKMSSQNIKKRKAGCLNKGISELDSDNCTGKTSGSFSANKQHMQEKVSGLGPIARRTRRSMAASNRFKNAENESINCREEMHNLTEVVVNEKRNKSIGVQALKVLTSRDAQSSKFETNKPNLLDEFANMAAPTNSNKLGALSCPKRRRSSRILSHQVCNSDKIDDPSVPSVQLEVGQTITRHSRSCRQTRSSKDGHPITASVEQDLDRKLPQQGLDGVLSGNAESGERGATLTESPREKSRPSDLSCTTPVSCKIPISDVSPICMGNEYVDETCRRSLSRPSLLREIRSLSATGPQATSGSKDLRKRREMTDIRILYSHHLDDDIIKQQKKVLARLGVSVASSITDATHFIADQFVRTRNMLEAIASGKPVVTPLWLDSCGQAKCFLDEKKYILRDAKKEKEFGFSMPSSLACASQHPLLQGLRVLITPNTKPGIEIISSLVKAVQGQAVERIGRSALKDGAFPDDLLVLSCEEDYAICVPFLEKGAAIYSSELLLNGIVTQKLEYERYRLFTDHIKKTRSTLWLRKEGSKFLPVAKRKTS</sequence>
<dbReference type="SMART" id="SM00292">
    <property type="entry name" value="BRCT"/>
    <property type="match status" value="1"/>
</dbReference>
<feature type="compositionally biased region" description="Polar residues" evidence="4">
    <location>
        <begin position="26"/>
        <end position="38"/>
    </location>
</feature>
<evidence type="ECO:0000256" key="3">
    <source>
        <dbReference type="ARBA" id="ARBA00023242"/>
    </source>
</evidence>
<dbReference type="InterPro" id="IPR051579">
    <property type="entry name" value="DDR_Transcriptional_Reg"/>
</dbReference>
<name>A0A2P5ERT1_TREOI</name>
<dbReference type="InParanoid" id="A0A2P5ERT1"/>
<dbReference type="STRING" id="63057.A0A2P5ERT1"/>
<feature type="domain" description="BRCT" evidence="5">
    <location>
        <begin position="950"/>
        <end position="1039"/>
    </location>
</feature>
<organism evidence="6 7">
    <name type="scientific">Trema orientale</name>
    <name type="common">Charcoal tree</name>
    <name type="synonym">Celtis orientalis</name>
    <dbReference type="NCBI Taxonomy" id="63057"/>
    <lineage>
        <taxon>Eukaryota</taxon>
        <taxon>Viridiplantae</taxon>
        <taxon>Streptophyta</taxon>
        <taxon>Embryophyta</taxon>
        <taxon>Tracheophyta</taxon>
        <taxon>Spermatophyta</taxon>
        <taxon>Magnoliopsida</taxon>
        <taxon>eudicotyledons</taxon>
        <taxon>Gunneridae</taxon>
        <taxon>Pentapetalae</taxon>
        <taxon>rosids</taxon>
        <taxon>fabids</taxon>
        <taxon>Rosales</taxon>
        <taxon>Cannabaceae</taxon>
        <taxon>Trema</taxon>
    </lineage>
</organism>
<dbReference type="FunCoup" id="A0A2P5ERT1">
    <property type="interactions" value="1537"/>
</dbReference>
<feature type="compositionally biased region" description="Acidic residues" evidence="4">
    <location>
        <begin position="121"/>
        <end position="132"/>
    </location>
</feature>
<feature type="compositionally biased region" description="Polar residues" evidence="4">
    <location>
        <begin position="232"/>
        <end position="252"/>
    </location>
</feature>
<keyword evidence="3" id="KW-0539">Nucleus</keyword>
<feature type="region of interest" description="Disordered" evidence="4">
    <location>
        <begin position="559"/>
        <end position="583"/>
    </location>
</feature>
<dbReference type="Proteomes" id="UP000237000">
    <property type="component" value="Unassembled WGS sequence"/>
</dbReference>
<evidence type="ECO:0000256" key="1">
    <source>
        <dbReference type="ARBA" id="ARBA00004123"/>
    </source>
</evidence>
<comment type="caution">
    <text evidence="6">The sequence shown here is derived from an EMBL/GenBank/DDBJ whole genome shotgun (WGS) entry which is preliminary data.</text>
</comment>
<protein>
    <submittedName>
        <fullName evidence="6">BRCT domain containing protein</fullName>
    </submittedName>
</protein>